<reference evidence="2" key="1">
    <citation type="submission" date="2015-04" db="UniProtKB">
        <authorList>
            <consortium name="EnsemblPlants"/>
        </authorList>
    </citation>
    <scope>IDENTIFICATION</scope>
</reference>
<name>A0A0E0ALG2_9ORYZ</name>
<dbReference type="Proteomes" id="UP000026961">
    <property type="component" value="Chromosome 7"/>
</dbReference>
<evidence type="ECO:0000256" key="1">
    <source>
        <dbReference type="SAM" id="MobiDB-lite"/>
    </source>
</evidence>
<feature type="region of interest" description="Disordered" evidence="1">
    <location>
        <begin position="1"/>
        <end position="31"/>
    </location>
</feature>
<accession>A0A0E0ALG2</accession>
<dbReference type="STRING" id="40148.A0A0E0ALG2"/>
<organism evidence="2">
    <name type="scientific">Oryza glumipatula</name>
    <dbReference type="NCBI Taxonomy" id="40148"/>
    <lineage>
        <taxon>Eukaryota</taxon>
        <taxon>Viridiplantae</taxon>
        <taxon>Streptophyta</taxon>
        <taxon>Embryophyta</taxon>
        <taxon>Tracheophyta</taxon>
        <taxon>Spermatophyta</taxon>
        <taxon>Magnoliopsida</taxon>
        <taxon>Liliopsida</taxon>
        <taxon>Poales</taxon>
        <taxon>Poaceae</taxon>
        <taxon>BOP clade</taxon>
        <taxon>Oryzoideae</taxon>
        <taxon>Oryzeae</taxon>
        <taxon>Oryzinae</taxon>
        <taxon>Oryza</taxon>
    </lineage>
</organism>
<evidence type="ECO:0000313" key="3">
    <source>
        <dbReference type="Proteomes" id="UP000026961"/>
    </source>
</evidence>
<protein>
    <submittedName>
        <fullName evidence="2">Uncharacterized protein</fullName>
    </submittedName>
</protein>
<proteinExistence type="predicted"/>
<dbReference type="HOGENOM" id="CLU_1952169_0_0_1"/>
<dbReference type="EnsemblPlants" id="OGLUM07G18600.1">
    <property type="protein sequence ID" value="OGLUM07G18600.1"/>
    <property type="gene ID" value="OGLUM07G18600"/>
</dbReference>
<keyword evidence="3" id="KW-1185">Reference proteome</keyword>
<dbReference type="AlphaFoldDB" id="A0A0E0ALG2"/>
<feature type="region of interest" description="Disordered" evidence="1">
    <location>
        <begin position="105"/>
        <end position="129"/>
    </location>
</feature>
<dbReference type="Gramene" id="OGLUM07G18600.1">
    <property type="protein sequence ID" value="OGLUM07G18600.1"/>
    <property type="gene ID" value="OGLUM07G18600"/>
</dbReference>
<reference evidence="2" key="2">
    <citation type="submission" date="2018-05" db="EMBL/GenBank/DDBJ databases">
        <title>OgluRS3 (Oryza glumaepatula Reference Sequence Version 3).</title>
        <authorList>
            <person name="Zhang J."/>
            <person name="Kudrna D."/>
            <person name="Lee S."/>
            <person name="Talag J."/>
            <person name="Welchert J."/>
            <person name="Wing R.A."/>
        </authorList>
    </citation>
    <scope>NUCLEOTIDE SEQUENCE [LARGE SCALE GENOMIC DNA]</scope>
</reference>
<sequence>MASPSASSPRVPLTDEERKAPLLPTPPSPTKLTTAVEEAEKWAYGQRFAQHHWGRASGMVTTLIPTPGKGKFERGTQVGPTCQDAMSISLPSSSLSSLLLTRRHEEGSAATVAGGGDGSMAAEKQRTGS</sequence>
<evidence type="ECO:0000313" key="2">
    <source>
        <dbReference type="EnsemblPlants" id="OGLUM07G18600.1"/>
    </source>
</evidence>